<dbReference type="EMBL" id="JAFBFI010000001">
    <property type="protein sequence ID" value="MBM7690965.1"/>
    <property type="molecule type" value="Genomic_DNA"/>
</dbReference>
<protein>
    <submittedName>
        <fullName evidence="1">Uncharacterized protein</fullName>
    </submittedName>
</protein>
<keyword evidence="2" id="KW-1185">Reference proteome</keyword>
<dbReference type="Proteomes" id="UP000823486">
    <property type="component" value="Unassembled WGS sequence"/>
</dbReference>
<evidence type="ECO:0000313" key="1">
    <source>
        <dbReference type="EMBL" id="MBM7690965.1"/>
    </source>
</evidence>
<dbReference type="RefSeq" id="WP_204537753.1">
    <property type="nucleotide sequence ID" value="NZ_JAFBFI010000001.1"/>
</dbReference>
<evidence type="ECO:0000313" key="2">
    <source>
        <dbReference type="Proteomes" id="UP000823486"/>
    </source>
</evidence>
<reference evidence="1 2" key="1">
    <citation type="submission" date="2021-01" db="EMBL/GenBank/DDBJ databases">
        <title>Genomic Encyclopedia of Type Strains, Phase IV (KMG-IV): sequencing the most valuable type-strain genomes for metagenomic binning, comparative biology and taxonomic classification.</title>
        <authorList>
            <person name="Goeker M."/>
        </authorList>
    </citation>
    <scope>NUCLEOTIDE SEQUENCE [LARGE SCALE GENOMIC DNA]</scope>
    <source>
        <strain evidence="1 2">DSM 105482</strain>
    </source>
</reference>
<accession>A0ABS2QCS3</accession>
<proteinExistence type="predicted"/>
<gene>
    <name evidence="1" type="ORF">JOC77_000368</name>
</gene>
<sequence length="46" mass="5209">MSTEQKQELFMDILKNAYEASTAQEGITLQEMMERLEGDLSGLISK</sequence>
<dbReference type="InterPro" id="IPR058930">
    <property type="entry name" value="YwzD"/>
</dbReference>
<comment type="caution">
    <text evidence="1">The sequence shown here is derived from an EMBL/GenBank/DDBJ whole genome shotgun (WGS) entry which is preliminary data.</text>
</comment>
<organism evidence="1 2">
    <name type="scientific">Peribacillus deserti</name>
    <dbReference type="NCBI Taxonomy" id="673318"/>
    <lineage>
        <taxon>Bacteria</taxon>
        <taxon>Bacillati</taxon>
        <taxon>Bacillota</taxon>
        <taxon>Bacilli</taxon>
        <taxon>Bacillales</taxon>
        <taxon>Bacillaceae</taxon>
        <taxon>Peribacillus</taxon>
    </lineage>
</organism>
<name>A0ABS2QCS3_9BACI</name>
<dbReference type="Pfam" id="PF26162">
    <property type="entry name" value="YwzD"/>
    <property type="match status" value="1"/>
</dbReference>